<evidence type="ECO:0000259" key="2">
    <source>
        <dbReference type="Pfam" id="PF02591"/>
    </source>
</evidence>
<feature type="domain" description="C4-type zinc ribbon" evidence="2">
    <location>
        <begin position="197"/>
        <end position="227"/>
    </location>
</feature>
<dbReference type="InterPro" id="IPR052376">
    <property type="entry name" value="Oxidative_Scav/Glycosyltrans"/>
</dbReference>
<dbReference type="PANTHER" id="PTHR39082:SF1">
    <property type="entry name" value="SCAVENGER RECEPTOR CLASS A MEMBER 3"/>
    <property type="match status" value="1"/>
</dbReference>
<accession>X1LX52</accession>
<feature type="coiled-coil region" evidence="1">
    <location>
        <begin position="83"/>
        <end position="170"/>
    </location>
</feature>
<comment type="caution">
    <text evidence="4">The sequence shown here is derived from an EMBL/GenBank/DDBJ whole genome shotgun (WGS) entry which is preliminary data.</text>
</comment>
<evidence type="ECO:0000313" key="4">
    <source>
        <dbReference type="EMBL" id="GAI06980.1"/>
    </source>
</evidence>
<name>X1LX52_9ZZZZ</name>
<feature type="domain" description="CT398-like coiled coil hairpin" evidence="3">
    <location>
        <begin position="10"/>
        <end position="185"/>
    </location>
</feature>
<dbReference type="Pfam" id="PF24481">
    <property type="entry name" value="CT398_CC"/>
    <property type="match status" value="1"/>
</dbReference>
<sequence>MSLAGQLYRLQQIDLELQKKQQELNEVENQLSDNKALVAAESKLVSQNEQLGDARRKQKSSEWELEDLLGKVKQINSKLYSGTTKDAKELVNLEKEVKRLKSQIRTKEDALLGLMSQVEELEAKAKTTAEELEQLKREWQQRQETFGQRKSELETVLAKLRRDRDGLAQQSDREALNTYERLRLTRGQAVVKVEKGRCLGCHVTMPTSQWQKVKAGDLIQCNNCNRIFYLE</sequence>
<keyword evidence="1" id="KW-0175">Coiled coil</keyword>
<dbReference type="Pfam" id="PF02591">
    <property type="entry name" value="Zn_ribbon_9"/>
    <property type="match status" value="1"/>
</dbReference>
<dbReference type="InterPro" id="IPR003743">
    <property type="entry name" value="Zf-RING_7"/>
</dbReference>
<evidence type="ECO:0000259" key="3">
    <source>
        <dbReference type="Pfam" id="PF24481"/>
    </source>
</evidence>
<organism evidence="4">
    <name type="scientific">marine sediment metagenome</name>
    <dbReference type="NCBI Taxonomy" id="412755"/>
    <lineage>
        <taxon>unclassified sequences</taxon>
        <taxon>metagenomes</taxon>
        <taxon>ecological metagenomes</taxon>
    </lineage>
</organism>
<dbReference type="InterPro" id="IPR056003">
    <property type="entry name" value="CT398_CC_hairpin"/>
</dbReference>
<gene>
    <name evidence="4" type="ORF">S06H3_12316</name>
</gene>
<evidence type="ECO:0000256" key="1">
    <source>
        <dbReference type="SAM" id="Coils"/>
    </source>
</evidence>
<dbReference type="PANTHER" id="PTHR39082">
    <property type="entry name" value="PHOSPHOLIPASE C-BETA-2-RELATED"/>
    <property type="match status" value="1"/>
</dbReference>
<dbReference type="AlphaFoldDB" id="X1LX52"/>
<feature type="coiled-coil region" evidence="1">
    <location>
        <begin position="10"/>
        <end position="57"/>
    </location>
</feature>
<protein>
    <submittedName>
        <fullName evidence="4">Uncharacterized protein</fullName>
    </submittedName>
</protein>
<dbReference type="Gene3D" id="1.10.287.1490">
    <property type="match status" value="1"/>
</dbReference>
<dbReference type="EMBL" id="BARV01006034">
    <property type="protein sequence ID" value="GAI06980.1"/>
    <property type="molecule type" value="Genomic_DNA"/>
</dbReference>
<proteinExistence type="predicted"/>
<reference evidence="4" key="1">
    <citation type="journal article" date="2014" name="Front. Microbiol.">
        <title>High frequency of phylogenetically diverse reductive dehalogenase-homologous genes in deep subseafloor sedimentary metagenomes.</title>
        <authorList>
            <person name="Kawai M."/>
            <person name="Futagami T."/>
            <person name="Toyoda A."/>
            <person name="Takaki Y."/>
            <person name="Nishi S."/>
            <person name="Hori S."/>
            <person name="Arai W."/>
            <person name="Tsubouchi T."/>
            <person name="Morono Y."/>
            <person name="Uchiyama I."/>
            <person name="Ito T."/>
            <person name="Fujiyama A."/>
            <person name="Inagaki F."/>
            <person name="Takami H."/>
        </authorList>
    </citation>
    <scope>NUCLEOTIDE SEQUENCE</scope>
    <source>
        <strain evidence="4">Expedition CK06-06</strain>
    </source>
</reference>